<accession>A0A4Y7RJQ5</accession>
<evidence type="ECO:0008006" key="3">
    <source>
        <dbReference type="Google" id="ProtNLM"/>
    </source>
</evidence>
<reference evidence="1 2" key="1">
    <citation type="journal article" date="2018" name="Environ. Microbiol.">
        <title>Novel energy conservation strategies and behaviour of Pelotomaculum schinkii driving syntrophic propionate catabolism.</title>
        <authorList>
            <person name="Hidalgo-Ahumada C.A.P."/>
            <person name="Nobu M.K."/>
            <person name="Narihiro T."/>
            <person name="Tamaki H."/>
            <person name="Liu W.T."/>
            <person name="Kamagata Y."/>
            <person name="Stams A.J.M."/>
            <person name="Imachi H."/>
            <person name="Sousa D.Z."/>
        </authorList>
    </citation>
    <scope>NUCLEOTIDE SEQUENCE [LARGE SCALE GENOMIC DNA]</scope>
    <source>
        <strain evidence="1 2">MGP</strain>
    </source>
</reference>
<proteinExistence type="predicted"/>
<protein>
    <recommendedName>
        <fullName evidence="3">Group II intron maturase-specific domain-containing protein</fullName>
    </recommendedName>
</protein>
<comment type="caution">
    <text evidence="1">The sequence shown here is derived from an EMBL/GenBank/DDBJ whole genome shotgun (WGS) entry which is preliminary data.</text>
</comment>
<organism evidence="1 2">
    <name type="scientific">Pelotomaculum propionicicum</name>
    <dbReference type="NCBI Taxonomy" id="258475"/>
    <lineage>
        <taxon>Bacteria</taxon>
        <taxon>Bacillati</taxon>
        <taxon>Bacillota</taxon>
        <taxon>Clostridia</taxon>
        <taxon>Eubacteriales</taxon>
        <taxon>Desulfotomaculaceae</taxon>
        <taxon>Pelotomaculum</taxon>
    </lineage>
</organism>
<evidence type="ECO:0000313" key="2">
    <source>
        <dbReference type="Proteomes" id="UP000297597"/>
    </source>
</evidence>
<keyword evidence="2" id="KW-1185">Reference proteome</keyword>
<name>A0A4Y7RJQ5_9FIRM</name>
<dbReference type="AlphaFoldDB" id="A0A4Y7RJQ5"/>
<dbReference type="EMBL" id="QFFZ01000066">
    <property type="protein sequence ID" value="TEB08969.1"/>
    <property type="molecule type" value="Genomic_DNA"/>
</dbReference>
<dbReference type="Proteomes" id="UP000297597">
    <property type="component" value="Unassembled WGS sequence"/>
</dbReference>
<gene>
    <name evidence="1" type="ORF">Pmgp_03486</name>
</gene>
<evidence type="ECO:0000313" key="1">
    <source>
        <dbReference type="EMBL" id="TEB08969.1"/>
    </source>
</evidence>
<sequence>MQERLAKFGLTIHQEKTRLIEFGRFAAANRAERGEGKPETFDFLGFTHICATTRKNNRFTVRRKTIAKRLQGKARAVRVEIMRRRHEPVPEQGKWLRSVVQGHLNYYAVPGNKQSIDAFRTEVIKGWLHALRRRSRKSRSLTWERIKRLVTTWIPTAKILHPYPSRRLYVTNPR</sequence>